<dbReference type="InterPro" id="IPR052419">
    <property type="entry name" value="5_3-deoxyribonucleotidase-like"/>
</dbReference>
<proteinExistence type="predicted"/>
<dbReference type="Proteomes" id="UP000775213">
    <property type="component" value="Unassembled WGS sequence"/>
</dbReference>
<comment type="caution">
    <text evidence="2">The sequence shown here is derived from an EMBL/GenBank/DDBJ whole genome shotgun (WGS) entry which is preliminary data.</text>
</comment>
<sequence>MLSLARMTNFVSVSPLVRSRFPCVLLPAVAVVFDLHCLNVHMIMIKREAFGLISNLRGFMAFSKINLSAVSSYPYGLIRQDGRGKVQNINFVESRSSAPSSGNPSRLRRSLNQNGLPRRIDDGSAIAHAVAPPSQFFHGSRVHLEDEVGVNLLKGFGEPPGIPSRQKYEKMVVAVDVDEVLGSFLSALNKFITDHYGLDHEVSEYYVYEFYRIWNCSRAEADMRVHEFYNSLSFRIGIDPIPGSQAVLRNLSTFCDLSVVTSRQNVIKANTIDWIEKHYPGMFKEIQFGNHFALNGKSRPKSEICRSLGARVLIDDNPRYALECAEAGIKVLLFNYHNSYPWCKDGYVDSHSLITKVYSWEEVEQHLISWAAAVWK</sequence>
<dbReference type="GO" id="GO:0009264">
    <property type="term" value="P:deoxyribonucleotide catabolic process"/>
    <property type="evidence" value="ECO:0007669"/>
    <property type="project" value="InterPro"/>
</dbReference>
<organism evidence="2 3">
    <name type="scientific">Dendrobium chrysotoxum</name>
    <name type="common">Orchid</name>
    <dbReference type="NCBI Taxonomy" id="161865"/>
    <lineage>
        <taxon>Eukaryota</taxon>
        <taxon>Viridiplantae</taxon>
        <taxon>Streptophyta</taxon>
        <taxon>Embryophyta</taxon>
        <taxon>Tracheophyta</taxon>
        <taxon>Spermatophyta</taxon>
        <taxon>Magnoliopsida</taxon>
        <taxon>Liliopsida</taxon>
        <taxon>Asparagales</taxon>
        <taxon>Orchidaceae</taxon>
        <taxon>Epidendroideae</taxon>
        <taxon>Malaxideae</taxon>
        <taxon>Dendrobiinae</taxon>
        <taxon>Dendrobium</taxon>
    </lineage>
</organism>
<dbReference type="AlphaFoldDB" id="A0AAV7GAH7"/>
<evidence type="ECO:0000313" key="3">
    <source>
        <dbReference type="Proteomes" id="UP000775213"/>
    </source>
</evidence>
<reference evidence="2 3" key="1">
    <citation type="journal article" date="2021" name="Hortic Res">
        <title>Chromosome-scale assembly of the Dendrobium chrysotoxum genome enhances the understanding of orchid evolution.</title>
        <authorList>
            <person name="Zhang Y."/>
            <person name="Zhang G.Q."/>
            <person name="Zhang D."/>
            <person name="Liu X.D."/>
            <person name="Xu X.Y."/>
            <person name="Sun W.H."/>
            <person name="Yu X."/>
            <person name="Zhu X."/>
            <person name="Wang Z.W."/>
            <person name="Zhao X."/>
            <person name="Zhong W.Y."/>
            <person name="Chen H."/>
            <person name="Yin W.L."/>
            <person name="Huang T."/>
            <person name="Niu S.C."/>
            <person name="Liu Z.J."/>
        </authorList>
    </citation>
    <scope>NUCLEOTIDE SEQUENCE [LARGE SCALE GENOMIC DNA]</scope>
    <source>
        <strain evidence="2">Lindl</strain>
    </source>
</reference>
<dbReference type="InterPro" id="IPR023214">
    <property type="entry name" value="HAD_sf"/>
</dbReference>
<dbReference type="EMBL" id="JAGFBR010000016">
    <property type="protein sequence ID" value="KAH0453160.1"/>
    <property type="molecule type" value="Genomic_DNA"/>
</dbReference>
<dbReference type="PANTHER" id="PTHR35134:SF2">
    <property type="entry name" value="NUCLEOTIDASE YQFW-RELATED"/>
    <property type="match status" value="1"/>
</dbReference>
<dbReference type="InterPro" id="IPR036412">
    <property type="entry name" value="HAD-like_sf"/>
</dbReference>
<evidence type="ECO:0000313" key="2">
    <source>
        <dbReference type="EMBL" id="KAH0453160.1"/>
    </source>
</evidence>
<feature type="active site" description="Proton donor" evidence="1">
    <location>
        <position position="178"/>
    </location>
</feature>
<dbReference type="GO" id="GO:0008253">
    <property type="term" value="F:5'-nucleotidase activity"/>
    <property type="evidence" value="ECO:0007669"/>
    <property type="project" value="InterPro"/>
</dbReference>
<accession>A0AAV7GAH7</accession>
<dbReference type="Pfam" id="PF06941">
    <property type="entry name" value="NT5C"/>
    <property type="match status" value="1"/>
</dbReference>
<evidence type="ECO:0008006" key="4">
    <source>
        <dbReference type="Google" id="ProtNLM"/>
    </source>
</evidence>
<feature type="active site" description="Nucleophile" evidence="1">
    <location>
        <position position="176"/>
    </location>
</feature>
<protein>
    <recommendedName>
        <fullName evidence="4">Tac7077</fullName>
    </recommendedName>
</protein>
<dbReference type="InterPro" id="IPR010708">
    <property type="entry name" value="5'(3')-deoxyribonucleotidase"/>
</dbReference>
<dbReference type="SUPFAM" id="SSF56784">
    <property type="entry name" value="HAD-like"/>
    <property type="match status" value="1"/>
</dbReference>
<name>A0AAV7GAH7_DENCH</name>
<keyword evidence="3" id="KW-1185">Reference proteome</keyword>
<dbReference type="Gene3D" id="3.40.50.1000">
    <property type="entry name" value="HAD superfamily/HAD-like"/>
    <property type="match status" value="1"/>
</dbReference>
<evidence type="ECO:0000256" key="1">
    <source>
        <dbReference type="PIRSR" id="PIRSR610708-1"/>
    </source>
</evidence>
<dbReference type="PANTHER" id="PTHR35134">
    <property type="entry name" value="NUCLEOTIDASE YQFW-RELATED"/>
    <property type="match status" value="1"/>
</dbReference>
<gene>
    <name evidence="2" type="ORF">IEQ34_017484</name>
</gene>